<proteinExistence type="predicted"/>
<dbReference type="EMBL" id="JAHRIQ010046864">
    <property type="protein sequence ID" value="MEQ2235996.1"/>
    <property type="molecule type" value="Genomic_DNA"/>
</dbReference>
<evidence type="ECO:0000313" key="1">
    <source>
        <dbReference type="EMBL" id="MEQ2235996.1"/>
    </source>
</evidence>
<sequence>MHCQLSGFISCRLASLRPLTASVGTWPNTVKYQHTLTVAICTHLQAHTHTHTEAAGFIFPLCAGGYSRTWDEKPRHTLVCIQSLIIAESFSSEQFKTFYQNTSSLKEL</sequence>
<reference evidence="1 2" key="1">
    <citation type="submission" date="2021-06" db="EMBL/GenBank/DDBJ databases">
        <authorList>
            <person name="Palmer J.M."/>
        </authorList>
    </citation>
    <scope>NUCLEOTIDE SEQUENCE [LARGE SCALE GENOMIC DNA]</scope>
    <source>
        <strain evidence="2">if_2019</strain>
        <tissue evidence="1">Muscle</tissue>
    </source>
</reference>
<organism evidence="1 2">
    <name type="scientific">Ilyodon furcidens</name>
    <name type="common">goldbreast splitfin</name>
    <dbReference type="NCBI Taxonomy" id="33524"/>
    <lineage>
        <taxon>Eukaryota</taxon>
        <taxon>Metazoa</taxon>
        <taxon>Chordata</taxon>
        <taxon>Craniata</taxon>
        <taxon>Vertebrata</taxon>
        <taxon>Euteleostomi</taxon>
        <taxon>Actinopterygii</taxon>
        <taxon>Neopterygii</taxon>
        <taxon>Teleostei</taxon>
        <taxon>Neoteleostei</taxon>
        <taxon>Acanthomorphata</taxon>
        <taxon>Ovalentaria</taxon>
        <taxon>Atherinomorphae</taxon>
        <taxon>Cyprinodontiformes</taxon>
        <taxon>Goodeidae</taxon>
        <taxon>Ilyodon</taxon>
    </lineage>
</organism>
<dbReference type="Proteomes" id="UP001482620">
    <property type="component" value="Unassembled WGS sequence"/>
</dbReference>
<evidence type="ECO:0008006" key="3">
    <source>
        <dbReference type="Google" id="ProtNLM"/>
    </source>
</evidence>
<keyword evidence="2" id="KW-1185">Reference proteome</keyword>
<protein>
    <recommendedName>
        <fullName evidence="3">Secreted protein</fullName>
    </recommendedName>
</protein>
<name>A0ABV0TT52_9TELE</name>
<evidence type="ECO:0000313" key="2">
    <source>
        <dbReference type="Proteomes" id="UP001482620"/>
    </source>
</evidence>
<gene>
    <name evidence="1" type="ORF">ILYODFUR_007962</name>
</gene>
<accession>A0ABV0TT52</accession>
<comment type="caution">
    <text evidence="1">The sequence shown here is derived from an EMBL/GenBank/DDBJ whole genome shotgun (WGS) entry which is preliminary data.</text>
</comment>